<accession>A1K6I2</accession>
<sequence>MASQYPNTGTTTGKTTPIVGATRDIPEGPGPEIMAASTLEGDDVVNRLDQDLGKIKEIMIDVPSGRVAYAVLSSGGFLGMGDKLFAIPWSALTLDVARKCFVLDVDADRLKNAPGFDKDHWPSMADTTWASEVHAYYGQRNYWQPGGDL</sequence>
<dbReference type="EMBL" id="AM406670">
    <property type="protein sequence ID" value="CAL94437.1"/>
    <property type="molecule type" value="Genomic_DNA"/>
</dbReference>
<gene>
    <name evidence="3" type="ordered locus">azo1820</name>
</gene>
<dbReference type="AlphaFoldDB" id="A1K6I2"/>
<dbReference type="InterPro" id="IPR011033">
    <property type="entry name" value="PRC_barrel-like_sf"/>
</dbReference>
<reference evidence="3" key="1">
    <citation type="journal article" date="2006" name="Nat. Biotechnol.">
        <title>Complete genome of the mutualistic, N2-fixing grass endophyte Azoarcus sp. strain BH72.</title>
        <authorList>
            <person name="Krause A."/>
            <person name="Ramakumar A."/>
            <person name="Bartels D."/>
            <person name="Battistoni F."/>
            <person name="Bekel T."/>
            <person name="Boch J."/>
            <person name="Boehm M."/>
            <person name="Friedrich F."/>
            <person name="Hurek T."/>
            <person name="Krause L."/>
            <person name="Linke B."/>
            <person name="McHardy A.C."/>
            <person name="Sarkar A."/>
            <person name="Schneiker S."/>
            <person name="Syed A.A."/>
            <person name="Thauer R."/>
            <person name="Vorhoelter F.-J."/>
            <person name="Weidner S."/>
            <person name="Puehler A."/>
            <person name="Reinhold-Hurek B."/>
            <person name="Kaiser O."/>
            <person name="Goesmann A."/>
        </authorList>
    </citation>
    <scope>NUCLEOTIDE SEQUENCE [LARGE SCALE GENOMIC DNA]</scope>
    <source>
        <strain evidence="3">BH72</strain>
    </source>
</reference>
<protein>
    <recommendedName>
        <fullName evidence="2">PRC-barrel domain-containing protein</fullName>
    </recommendedName>
</protein>
<dbReference type="KEGG" id="aoa:dqs_1969"/>
<dbReference type="PANTHER" id="PTHR36505">
    <property type="entry name" value="BLR1072 PROTEIN"/>
    <property type="match status" value="1"/>
</dbReference>
<feature type="region of interest" description="Disordered" evidence="1">
    <location>
        <begin position="1"/>
        <end position="21"/>
    </location>
</feature>
<dbReference type="HOGENOM" id="CLU_108884_1_1_4"/>
<proteinExistence type="predicted"/>
<dbReference type="InterPro" id="IPR027275">
    <property type="entry name" value="PRC-brl_dom"/>
</dbReference>
<dbReference type="STRING" id="62928.azo1820"/>
<dbReference type="RefSeq" id="WP_011765553.1">
    <property type="nucleotide sequence ID" value="NC_008702.1"/>
</dbReference>
<evidence type="ECO:0000313" key="4">
    <source>
        <dbReference type="Proteomes" id="UP000002588"/>
    </source>
</evidence>
<dbReference type="SUPFAM" id="SSF50346">
    <property type="entry name" value="PRC-barrel domain"/>
    <property type="match status" value="1"/>
</dbReference>
<evidence type="ECO:0000259" key="2">
    <source>
        <dbReference type="Pfam" id="PF05239"/>
    </source>
</evidence>
<dbReference type="Pfam" id="PF05239">
    <property type="entry name" value="PRC"/>
    <property type="match status" value="1"/>
</dbReference>
<name>A1K6I2_AZOSB</name>
<dbReference type="KEGG" id="azo:azo1820"/>
<evidence type="ECO:0000256" key="1">
    <source>
        <dbReference type="SAM" id="MobiDB-lite"/>
    </source>
</evidence>
<keyword evidence="4" id="KW-1185">Reference proteome</keyword>
<evidence type="ECO:0000313" key="3">
    <source>
        <dbReference type="EMBL" id="CAL94437.1"/>
    </source>
</evidence>
<dbReference type="eggNOG" id="COG1873">
    <property type="taxonomic scope" value="Bacteria"/>
</dbReference>
<dbReference type="Proteomes" id="UP000002588">
    <property type="component" value="Chromosome"/>
</dbReference>
<dbReference type="OrthoDB" id="286778at2"/>
<dbReference type="PANTHER" id="PTHR36505:SF1">
    <property type="entry name" value="BLR1072 PROTEIN"/>
    <property type="match status" value="1"/>
</dbReference>
<organism evidence="3 4">
    <name type="scientific">Azoarcus sp. (strain BH72)</name>
    <dbReference type="NCBI Taxonomy" id="418699"/>
    <lineage>
        <taxon>Bacteria</taxon>
        <taxon>Pseudomonadati</taxon>
        <taxon>Pseudomonadota</taxon>
        <taxon>Betaproteobacteria</taxon>
        <taxon>Rhodocyclales</taxon>
        <taxon>Zoogloeaceae</taxon>
        <taxon>Azoarcus</taxon>
    </lineage>
</organism>
<dbReference type="Gene3D" id="2.30.30.240">
    <property type="entry name" value="PRC-barrel domain"/>
    <property type="match status" value="1"/>
</dbReference>
<feature type="domain" description="PRC-barrel" evidence="2">
    <location>
        <begin position="32"/>
        <end position="109"/>
    </location>
</feature>